<reference evidence="2" key="1">
    <citation type="submission" date="2021-07" db="EMBL/GenBank/DDBJ databases">
        <authorList>
            <person name="Catto M.A."/>
            <person name="Jacobson A."/>
            <person name="Kennedy G."/>
            <person name="Labadie P."/>
            <person name="Hunt B.G."/>
            <person name="Srinivasan R."/>
        </authorList>
    </citation>
    <scope>NUCLEOTIDE SEQUENCE</scope>
    <source>
        <strain evidence="2">PL_HMW_Pooled</strain>
        <tissue evidence="2">Head</tissue>
    </source>
</reference>
<organism evidence="2 3">
    <name type="scientific">Frankliniella fusca</name>
    <dbReference type="NCBI Taxonomy" id="407009"/>
    <lineage>
        <taxon>Eukaryota</taxon>
        <taxon>Metazoa</taxon>
        <taxon>Ecdysozoa</taxon>
        <taxon>Arthropoda</taxon>
        <taxon>Hexapoda</taxon>
        <taxon>Insecta</taxon>
        <taxon>Pterygota</taxon>
        <taxon>Neoptera</taxon>
        <taxon>Paraneoptera</taxon>
        <taxon>Thysanoptera</taxon>
        <taxon>Terebrantia</taxon>
        <taxon>Thripoidea</taxon>
        <taxon>Thripidae</taxon>
        <taxon>Frankliniella</taxon>
    </lineage>
</organism>
<feature type="compositionally biased region" description="Low complexity" evidence="1">
    <location>
        <begin position="125"/>
        <end position="134"/>
    </location>
</feature>
<keyword evidence="3" id="KW-1185">Reference proteome</keyword>
<sequence>MASPEAKKARRSSNPTLPDFDWKLCVLCQSKSTGPSTGPLRCPGLNPISNTVDQGYITLERNLLGFKALNALPSSVRISQLDDGSGIAKTLSAHRAKFHVACMNKFKTTELRRLQLRRDKENLRLSESSPSPLRQVQERVTRSTPSPLSSKVKTAEKCIICGKPSTRKELLRMVQTAEREAELLEFSKRTRDGKMKGVLEAQIFAGDFRARRAMYHNSCWLTLRNSCREHVTPVENTNQQVCEGLAFADLHTYIFTSLGRPDARYHRFKMSDLTRMYMQKLAELEGTSMENMTHVHTTRLRERIIAQFPELVEEKIGREYHLISQAALQTLVKSVDRDEDAIAFRRVVLSLRDEMAAATSEFTGEFTPDCQEKSIPSALLAVISSILYGPSAVGVSRASQPVLAACQILMYNYHLSAPRRESHRNLTEREPPLPLYLGLTALGDWASKKAVEELHSCGLSVSYTRVREVTSSLSQLAVARAEEEGLVCPANLRRGVPTIVGYDNIDQNKRTSTMDGSTHGTSMSVQQVLTENRQGTVRSFTVKYADMDHTSRKVPSLPDTYRAPPGIILPTTKPTPTHLHRPPVQAMATPSNLWHQEEPWLDYVRACYLRPLAGKLDFTWAGFHATNAPRRKIIPALNGILPTFSELSTDPSMMCHGMNLAIKLTDHLNPGQTAVMTGTLRLIGDLLEGSGWAGVLAASGFVSETAAKAILQVQHLKRARRAHEVTVAVLYILLLQAYDEDNDNEAFEKWVQSRADASPTFYFWLLVLNLETLYFLSLKAVRGQNFELYKESLARLLPWFFAVDRLNYAKALCIHLTDLTYLDQVAPTVHQMFSDGFFALNKTAAPHSAIAADQFHEQNNAVIKVEMGASGLIHDETKLDRKMLAGPEIARLRHEFSRRNTKQKADSTRHHEQTPAHQRKFQEAIWKVKEAFEDIGNPFLETTERLICLDSGAVMPPECVSNLRKANEEGINMVHTFCRDRLSTGGANKNVFDRMQKCNLDIFRKVTAAPKPAAQQIKGLRSDLHLLSTLYMAAKSRKVNDNHAFPPSLTKNCEMFSGTKSDILEILENELEVSCPPNTIDGIVYDGAALVHLKRPKRSKTFKQYWADELLPHIVGEVQEVSARRADLVFDTYNEMSIKDGTRRKRGTSAPRRVQASNTLPSNFQEFMKNSQNKTELFRFLAYSALASPGLHCVVNMGDTMMASTDVPSHLAGVSCALQDEADGRLFLHVLDMVQHGAKTVKVRTVDSDVVVLAVSFFWQLQEAGLSELWVDFGGVRRRYIAAHKIALKLGNEKATALRGFHAFTGCDTVSAFVGKGKKSCWSNWAATPLTTAAFLEISSPVSSLSAASLHLFALFSVRLYKGDVTMSLEENRKLLFPKRKGNAANLPPTMDSLKQHIFRAVFQAGFIWGQALLTLPTMPSPSKWGWHMEEGKWAPTWTTQPPIWEECPEMRGCSCKTACGYQCGCRKAKLTCFPLCQNCQGMACTNKMPISGQSAVAQAAGHPESDEEDVDDPEALSTDSDS</sequence>
<dbReference type="PANTHER" id="PTHR47018">
    <property type="entry name" value="CXC DOMAIN-CONTAINING PROTEIN-RELATED"/>
    <property type="match status" value="1"/>
</dbReference>
<feature type="region of interest" description="Disordered" evidence="1">
    <location>
        <begin position="551"/>
        <end position="577"/>
    </location>
</feature>
<feature type="region of interest" description="Disordered" evidence="1">
    <location>
        <begin position="124"/>
        <end position="149"/>
    </location>
</feature>
<evidence type="ECO:0000313" key="2">
    <source>
        <dbReference type="EMBL" id="KAK3910268.1"/>
    </source>
</evidence>
<comment type="caution">
    <text evidence="2">The sequence shown here is derived from an EMBL/GenBank/DDBJ whole genome shotgun (WGS) entry which is preliminary data.</text>
</comment>
<feature type="compositionally biased region" description="Acidic residues" evidence="1">
    <location>
        <begin position="1506"/>
        <end position="1523"/>
    </location>
</feature>
<evidence type="ECO:0000313" key="3">
    <source>
        <dbReference type="Proteomes" id="UP001219518"/>
    </source>
</evidence>
<feature type="region of interest" description="Disordered" evidence="1">
    <location>
        <begin position="1496"/>
        <end position="1523"/>
    </location>
</feature>
<evidence type="ECO:0000256" key="1">
    <source>
        <dbReference type="SAM" id="MobiDB-lite"/>
    </source>
</evidence>
<name>A0AAE1GWL7_9NEOP</name>
<dbReference type="Proteomes" id="UP001219518">
    <property type="component" value="Unassembled WGS sequence"/>
</dbReference>
<accession>A0AAE1GWL7</accession>
<proteinExistence type="predicted"/>
<protein>
    <submittedName>
        <fullName evidence="2">Chromosome-associated kinesin KIF4</fullName>
    </submittedName>
</protein>
<feature type="compositionally biased region" description="Low complexity" evidence="1">
    <location>
        <begin position="564"/>
        <end position="577"/>
    </location>
</feature>
<feature type="region of interest" description="Disordered" evidence="1">
    <location>
        <begin position="896"/>
        <end position="919"/>
    </location>
</feature>
<gene>
    <name evidence="2" type="ORF">KUF71_004142</name>
</gene>
<reference evidence="2" key="2">
    <citation type="journal article" date="2023" name="BMC Genomics">
        <title>Pest status, molecular evolution, and epigenetic factors derived from the genome assembly of Frankliniella fusca, a thysanopteran phytovirus vector.</title>
        <authorList>
            <person name="Catto M.A."/>
            <person name="Labadie P.E."/>
            <person name="Jacobson A.L."/>
            <person name="Kennedy G.G."/>
            <person name="Srinivasan R."/>
            <person name="Hunt B.G."/>
        </authorList>
    </citation>
    <scope>NUCLEOTIDE SEQUENCE</scope>
    <source>
        <strain evidence="2">PL_HMW_Pooled</strain>
    </source>
</reference>
<dbReference type="EMBL" id="JAHWGI010000148">
    <property type="protein sequence ID" value="KAK3910268.1"/>
    <property type="molecule type" value="Genomic_DNA"/>
</dbReference>